<dbReference type="InterPro" id="IPR046345">
    <property type="entry name" value="TraB_PrgY-like"/>
</dbReference>
<organism evidence="2 3">
    <name type="scientific">Populus deltoides</name>
    <name type="common">Eastern poplar</name>
    <name type="synonym">Eastern cottonwood</name>
    <dbReference type="NCBI Taxonomy" id="3696"/>
    <lineage>
        <taxon>Eukaryota</taxon>
        <taxon>Viridiplantae</taxon>
        <taxon>Streptophyta</taxon>
        <taxon>Embryophyta</taxon>
        <taxon>Tracheophyta</taxon>
        <taxon>Spermatophyta</taxon>
        <taxon>Magnoliopsida</taxon>
        <taxon>eudicotyledons</taxon>
        <taxon>Gunneridae</taxon>
        <taxon>Pentapetalae</taxon>
        <taxon>rosids</taxon>
        <taxon>fabids</taxon>
        <taxon>Malpighiales</taxon>
        <taxon>Salicaceae</taxon>
        <taxon>Saliceae</taxon>
        <taxon>Populus</taxon>
    </lineage>
</organism>
<accession>A0A8T2YBS8</accession>
<dbReference type="PANTHER" id="PTHR21530:SF7">
    <property type="entry name" value="TRAB DOMAIN-CONTAINING PROTEIN"/>
    <property type="match status" value="1"/>
</dbReference>
<dbReference type="GO" id="GO:0005741">
    <property type="term" value="C:mitochondrial outer membrane"/>
    <property type="evidence" value="ECO:0007669"/>
    <property type="project" value="TreeGrafter"/>
</dbReference>
<evidence type="ECO:0000256" key="1">
    <source>
        <dbReference type="SAM" id="Phobius"/>
    </source>
</evidence>
<proteinExistence type="predicted"/>
<evidence type="ECO:0008006" key="4">
    <source>
        <dbReference type="Google" id="ProtNLM"/>
    </source>
</evidence>
<keyword evidence="1" id="KW-1133">Transmembrane helix</keyword>
<keyword evidence="1" id="KW-0472">Membrane</keyword>
<protein>
    <recommendedName>
        <fullName evidence="4">TraB family protein</fullName>
    </recommendedName>
</protein>
<dbReference type="InterPro" id="IPR002816">
    <property type="entry name" value="TraB/PrgY/GumN_fam"/>
</dbReference>
<keyword evidence="3" id="KW-1185">Reference proteome</keyword>
<evidence type="ECO:0000313" key="2">
    <source>
        <dbReference type="EMBL" id="KAH8502469.1"/>
    </source>
</evidence>
<dbReference type="Pfam" id="PF01963">
    <property type="entry name" value="TraB_PrgY_gumN"/>
    <property type="match status" value="1"/>
</dbReference>
<dbReference type="Proteomes" id="UP000807159">
    <property type="component" value="Chromosome 7"/>
</dbReference>
<reference evidence="2" key="1">
    <citation type="journal article" date="2021" name="J. Hered.">
        <title>Genome Assembly of Salicaceae Populus deltoides (Eastern Cottonwood) I-69 Based on Nanopore Sequencing and Hi-C Technologies.</title>
        <authorList>
            <person name="Bai S."/>
            <person name="Wu H."/>
            <person name="Zhang J."/>
            <person name="Pan Z."/>
            <person name="Zhao W."/>
            <person name="Li Z."/>
            <person name="Tong C."/>
        </authorList>
    </citation>
    <scope>NUCLEOTIDE SEQUENCE</scope>
    <source>
        <tissue evidence="2">Leaf</tissue>
    </source>
</reference>
<dbReference type="CDD" id="cd14726">
    <property type="entry name" value="TraB_PrgY-like"/>
    <property type="match status" value="1"/>
</dbReference>
<evidence type="ECO:0000313" key="3">
    <source>
        <dbReference type="Proteomes" id="UP000807159"/>
    </source>
</evidence>
<feature type="transmembrane region" description="Helical" evidence="1">
    <location>
        <begin position="170"/>
        <end position="192"/>
    </location>
</feature>
<name>A0A8T2YBS8_POPDE</name>
<keyword evidence="1" id="KW-0812">Transmembrane</keyword>
<sequence>MRTRYVKRLTRSLLTQLNSPQSQRFFSSTTTTKSPLRHHQTTLISTRPIYSPPKFLQITTFAAKSESIFDAADELREDDNKHDVASERKEPLHEFSRNVVVLTCESKAEDGKCVVYLVGTAHVSQASCREVEAVIRHVKPQVVFLELCASRVGLLTIRNLKVCPWKVSCFLSFIYVLYPSIFHFLVSLLLVVKAPTMKEMIEKWKKTQNAPQIFLSWFYATVGDKLGVVPGSEFQVAFEEARKCEAKVVLGDRPAQITFRRTQGKLPFWHKVKFLCAVFVQTLFSSSSKSIDTMVKSLNSLCLHFFRPILFLSFICRNY</sequence>
<dbReference type="AlphaFoldDB" id="A0A8T2YBS8"/>
<dbReference type="PANTHER" id="PTHR21530">
    <property type="entry name" value="PHEROMONE SHUTDOWN PROTEIN"/>
    <property type="match status" value="1"/>
</dbReference>
<comment type="caution">
    <text evidence="2">The sequence shown here is derived from an EMBL/GenBank/DDBJ whole genome shotgun (WGS) entry which is preliminary data.</text>
</comment>
<dbReference type="EMBL" id="JACEGQ020000007">
    <property type="protein sequence ID" value="KAH8502469.1"/>
    <property type="molecule type" value="Genomic_DNA"/>
</dbReference>
<gene>
    <name evidence="2" type="ORF">H0E87_013958</name>
</gene>